<evidence type="ECO:0000256" key="4">
    <source>
        <dbReference type="ARBA" id="ARBA00012458"/>
    </source>
</evidence>
<dbReference type="Pfam" id="PF00809">
    <property type="entry name" value="Pterin_bind"/>
    <property type="match status" value="1"/>
</dbReference>
<dbReference type="InterPro" id="IPR000489">
    <property type="entry name" value="Pterin-binding_dom"/>
</dbReference>
<dbReference type="CDD" id="cd00739">
    <property type="entry name" value="DHPS"/>
    <property type="match status" value="1"/>
</dbReference>
<dbReference type="Gene3D" id="3.20.20.20">
    <property type="entry name" value="Dihydropteroate synthase-like"/>
    <property type="match status" value="1"/>
</dbReference>
<dbReference type="PROSITE" id="PS00793">
    <property type="entry name" value="DHPS_2"/>
    <property type="match status" value="1"/>
</dbReference>
<keyword evidence="6" id="KW-0479">Metal-binding</keyword>
<dbReference type="EC" id="2.5.1.15" evidence="4"/>
<proteinExistence type="predicted"/>
<keyword evidence="5" id="KW-0808">Transferase</keyword>
<evidence type="ECO:0000256" key="8">
    <source>
        <dbReference type="ARBA" id="ARBA00022909"/>
    </source>
</evidence>
<accession>A0A2S5KXX7</accession>
<reference evidence="10 11" key="1">
    <citation type="submission" date="2018-02" db="EMBL/GenBank/DDBJ databases">
        <title>novel marine gammaproteobacteria from coastal saline agro ecosystem.</title>
        <authorList>
            <person name="Krishnan R."/>
            <person name="Ramesh Kumar N."/>
        </authorList>
    </citation>
    <scope>NUCLEOTIDE SEQUENCE [LARGE SCALE GENOMIC DNA]</scope>
    <source>
        <strain evidence="10 11">228</strain>
    </source>
</reference>
<dbReference type="NCBIfam" id="TIGR01496">
    <property type="entry name" value="DHPS"/>
    <property type="match status" value="1"/>
</dbReference>
<comment type="cofactor">
    <cofactor evidence="2">
        <name>Mg(2+)</name>
        <dbReference type="ChEBI" id="CHEBI:18420"/>
    </cofactor>
</comment>
<comment type="catalytic activity">
    <reaction evidence="1">
        <text>(7,8-dihydropterin-6-yl)methyl diphosphate + 4-aminobenzoate = 7,8-dihydropteroate + diphosphate</text>
        <dbReference type="Rhea" id="RHEA:19949"/>
        <dbReference type="ChEBI" id="CHEBI:17836"/>
        <dbReference type="ChEBI" id="CHEBI:17839"/>
        <dbReference type="ChEBI" id="CHEBI:33019"/>
        <dbReference type="ChEBI" id="CHEBI:72950"/>
        <dbReference type="EC" id="2.5.1.15"/>
    </reaction>
</comment>
<protein>
    <recommendedName>
        <fullName evidence="4">dihydropteroate synthase</fullName>
        <ecNumber evidence="4">2.5.1.15</ecNumber>
    </recommendedName>
</protein>
<organism evidence="10 11">
    <name type="scientific">Proteobacteria bacterium 228</name>
    <dbReference type="NCBI Taxonomy" id="2083153"/>
    <lineage>
        <taxon>Bacteria</taxon>
        <taxon>Pseudomonadati</taxon>
        <taxon>Pseudomonadota</taxon>
    </lineage>
</organism>
<keyword evidence="7" id="KW-0460">Magnesium</keyword>
<dbReference type="GO" id="GO:0005829">
    <property type="term" value="C:cytosol"/>
    <property type="evidence" value="ECO:0007669"/>
    <property type="project" value="TreeGrafter"/>
</dbReference>
<dbReference type="GO" id="GO:0046656">
    <property type="term" value="P:folic acid biosynthetic process"/>
    <property type="evidence" value="ECO:0007669"/>
    <property type="project" value="UniProtKB-KW"/>
</dbReference>
<evidence type="ECO:0000256" key="6">
    <source>
        <dbReference type="ARBA" id="ARBA00022723"/>
    </source>
</evidence>
<keyword evidence="8" id="KW-0289">Folate biosynthesis</keyword>
<evidence type="ECO:0000313" key="11">
    <source>
        <dbReference type="Proteomes" id="UP000238196"/>
    </source>
</evidence>
<dbReference type="EMBL" id="PRLP01000005">
    <property type="protein sequence ID" value="PPC79126.1"/>
    <property type="molecule type" value="Genomic_DNA"/>
</dbReference>
<dbReference type="GO" id="GO:0004156">
    <property type="term" value="F:dihydropteroate synthase activity"/>
    <property type="evidence" value="ECO:0007669"/>
    <property type="project" value="UniProtKB-EC"/>
</dbReference>
<evidence type="ECO:0000313" key="10">
    <source>
        <dbReference type="EMBL" id="PPC79126.1"/>
    </source>
</evidence>
<dbReference type="SUPFAM" id="SSF51717">
    <property type="entry name" value="Dihydropteroate synthetase-like"/>
    <property type="match status" value="1"/>
</dbReference>
<evidence type="ECO:0000259" key="9">
    <source>
        <dbReference type="PROSITE" id="PS50972"/>
    </source>
</evidence>
<dbReference type="GO" id="GO:0046654">
    <property type="term" value="P:tetrahydrofolate biosynthetic process"/>
    <property type="evidence" value="ECO:0007669"/>
    <property type="project" value="TreeGrafter"/>
</dbReference>
<dbReference type="InterPro" id="IPR045031">
    <property type="entry name" value="DHP_synth-like"/>
</dbReference>
<gene>
    <name evidence="10" type="primary">folP</name>
    <name evidence="10" type="ORF">C4K68_01510</name>
</gene>
<dbReference type="Proteomes" id="UP000238196">
    <property type="component" value="Unassembled WGS sequence"/>
</dbReference>
<dbReference type="PANTHER" id="PTHR20941:SF1">
    <property type="entry name" value="FOLIC ACID SYNTHESIS PROTEIN FOL1"/>
    <property type="match status" value="1"/>
</dbReference>
<sequence>MGILNVTPDSFSDGGRAYKSVEHALRIAEQMVKDGASIIDIGGESTRPGAEIVSQQEELDRVVPVVEAIAASLDVVISVDTSEPQVITESVKAGAGLINDIRALTRPGAMDAAVQGNAAICLMHMQGDPQNMQHDPSYANVTLEVLTFLQERMGRCIAAGIDRSRLILDPGFGFGKGLEHNVELFRHIDTLTVLDMPLLIGVSRKSMIGQILNKPVDQRLAGSLGLAVMALTKGAWIFRVHDVAETVDALKMAHQVLKV</sequence>
<dbReference type="PROSITE" id="PS50972">
    <property type="entry name" value="PTERIN_BINDING"/>
    <property type="match status" value="1"/>
</dbReference>
<name>A0A2S5KXX7_9PROT</name>
<dbReference type="PANTHER" id="PTHR20941">
    <property type="entry name" value="FOLATE SYNTHESIS PROTEINS"/>
    <property type="match status" value="1"/>
</dbReference>
<dbReference type="AlphaFoldDB" id="A0A2S5KXX7"/>
<evidence type="ECO:0000256" key="7">
    <source>
        <dbReference type="ARBA" id="ARBA00022842"/>
    </source>
</evidence>
<evidence type="ECO:0000256" key="2">
    <source>
        <dbReference type="ARBA" id="ARBA00001946"/>
    </source>
</evidence>
<evidence type="ECO:0000256" key="5">
    <source>
        <dbReference type="ARBA" id="ARBA00022679"/>
    </source>
</evidence>
<dbReference type="InterPro" id="IPR011005">
    <property type="entry name" value="Dihydropteroate_synth-like_sf"/>
</dbReference>
<dbReference type="OrthoDB" id="9811744at2"/>
<comment type="pathway">
    <text evidence="3">Cofactor biosynthesis; tetrahydrofolate biosynthesis; 7,8-dihydrofolate from 2-amino-4-hydroxy-6-hydroxymethyl-7,8-dihydropteridine diphosphate and 4-aminobenzoate: step 1/2.</text>
</comment>
<comment type="caution">
    <text evidence="10">The sequence shown here is derived from an EMBL/GenBank/DDBJ whole genome shotgun (WGS) entry which is preliminary data.</text>
</comment>
<feature type="domain" description="Pterin-binding" evidence="9">
    <location>
        <begin position="1"/>
        <end position="251"/>
    </location>
</feature>
<dbReference type="GO" id="GO:0046872">
    <property type="term" value="F:metal ion binding"/>
    <property type="evidence" value="ECO:0007669"/>
    <property type="project" value="UniProtKB-KW"/>
</dbReference>
<dbReference type="InterPro" id="IPR006390">
    <property type="entry name" value="DHP_synth_dom"/>
</dbReference>
<evidence type="ECO:0000256" key="1">
    <source>
        <dbReference type="ARBA" id="ARBA00000012"/>
    </source>
</evidence>
<evidence type="ECO:0000256" key="3">
    <source>
        <dbReference type="ARBA" id="ARBA00004763"/>
    </source>
</evidence>